<proteinExistence type="predicted"/>
<comment type="caution">
    <text evidence="2">The sequence shown here is derived from an EMBL/GenBank/DDBJ whole genome shotgun (WGS) entry which is preliminary data.</text>
</comment>
<name>A0AAD3SID1_NEPGR</name>
<accession>A0AAD3SID1</accession>
<evidence type="ECO:0000256" key="1">
    <source>
        <dbReference type="SAM" id="MobiDB-lite"/>
    </source>
</evidence>
<protein>
    <submittedName>
        <fullName evidence="2">Uncharacterized protein</fullName>
    </submittedName>
</protein>
<dbReference type="AlphaFoldDB" id="A0AAD3SID1"/>
<evidence type="ECO:0000313" key="3">
    <source>
        <dbReference type="Proteomes" id="UP001279734"/>
    </source>
</evidence>
<keyword evidence="3" id="KW-1185">Reference proteome</keyword>
<evidence type="ECO:0000313" key="2">
    <source>
        <dbReference type="EMBL" id="GMH11898.1"/>
    </source>
</evidence>
<sequence length="167" mass="18732">MDGVFGDKEAICRLLYQWVFVNGGGAAGALQPLETPFPSPPSKLRPIGTLAAATGGVGGSNVFQAIEEQSEDSRCRLKSQNKTAVVDDALQARSKRYYEGDSFDHSKVKHATGNGVVEERKEKKARKRRRRSDRVHTELKICSFCDLLNRCDFLWSRVPTDLRKRYN</sequence>
<dbReference type="EMBL" id="BSYO01000011">
    <property type="protein sequence ID" value="GMH11898.1"/>
    <property type="molecule type" value="Genomic_DNA"/>
</dbReference>
<feature type="region of interest" description="Disordered" evidence="1">
    <location>
        <begin position="111"/>
        <end position="132"/>
    </location>
</feature>
<dbReference type="Proteomes" id="UP001279734">
    <property type="component" value="Unassembled WGS sequence"/>
</dbReference>
<gene>
    <name evidence="2" type="ORF">Nepgr_013739</name>
</gene>
<reference evidence="2" key="1">
    <citation type="submission" date="2023-05" db="EMBL/GenBank/DDBJ databases">
        <title>Nepenthes gracilis genome sequencing.</title>
        <authorList>
            <person name="Fukushima K."/>
        </authorList>
    </citation>
    <scope>NUCLEOTIDE SEQUENCE</scope>
    <source>
        <strain evidence="2">SING2019-196</strain>
    </source>
</reference>
<organism evidence="2 3">
    <name type="scientific">Nepenthes gracilis</name>
    <name type="common">Slender pitcher plant</name>
    <dbReference type="NCBI Taxonomy" id="150966"/>
    <lineage>
        <taxon>Eukaryota</taxon>
        <taxon>Viridiplantae</taxon>
        <taxon>Streptophyta</taxon>
        <taxon>Embryophyta</taxon>
        <taxon>Tracheophyta</taxon>
        <taxon>Spermatophyta</taxon>
        <taxon>Magnoliopsida</taxon>
        <taxon>eudicotyledons</taxon>
        <taxon>Gunneridae</taxon>
        <taxon>Pentapetalae</taxon>
        <taxon>Caryophyllales</taxon>
        <taxon>Nepenthaceae</taxon>
        <taxon>Nepenthes</taxon>
    </lineage>
</organism>
<feature type="compositionally biased region" description="Basic residues" evidence="1">
    <location>
        <begin position="123"/>
        <end position="132"/>
    </location>
</feature>